<sequence>MERIHCAASIHHSRPFQPVILILQIISESPSCSGGTVSDLPGSRISLDHCQPTRENRDVMSYTLPH</sequence>
<accession>A0A3S5A4L3</accession>
<organism evidence="1 2">
    <name type="scientific">Protopolystoma xenopodis</name>
    <dbReference type="NCBI Taxonomy" id="117903"/>
    <lineage>
        <taxon>Eukaryota</taxon>
        <taxon>Metazoa</taxon>
        <taxon>Spiralia</taxon>
        <taxon>Lophotrochozoa</taxon>
        <taxon>Platyhelminthes</taxon>
        <taxon>Monogenea</taxon>
        <taxon>Polyopisthocotylea</taxon>
        <taxon>Polystomatidea</taxon>
        <taxon>Polystomatidae</taxon>
        <taxon>Protopolystoma</taxon>
    </lineage>
</organism>
<protein>
    <submittedName>
        <fullName evidence="1">Uncharacterized protein</fullName>
    </submittedName>
</protein>
<gene>
    <name evidence="1" type="ORF">PXEA_LOCUS8280</name>
</gene>
<name>A0A3S5A4L3_9PLAT</name>
<dbReference type="AlphaFoldDB" id="A0A3S5A4L3"/>
<reference evidence="1" key="1">
    <citation type="submission" date="2018-11" db="EMBL/GenBank/DDBJ databases">
        <authorList>
            <consortium name="Pathogen Informatics"/>
        </authorList>
    </citation>
    <scope>NUCLEOTIDE SEQUENCE</scope>
</reference>
<evidence type="ECO:0000313" key="1">
    <source>
        <dbReference type="EMBL" id="VEL14840.1"/>
    </source>
</evidence>
<comment type="caution">
    <text evidence="1">The sequence shown here is derived from an EMBL/GenBank/DDBJ whole genome shotgun (WGS) entry which is preliminary data.</text>
</comment>
<keyword evidence="2" id="KW-1185">Reference proteome</keyword>
<dbReference type="EMBL" id="CAAALY010022511">
    <property type="protein sequence ID" value="VEL14840.1"/>
    <property type="molecule type" value="Genomic_DNA"/>
</dbReference>
<evidence type="ECO:0000313" key="2">
    <source>
        <dbReference type="Proteomes" id="UP000784294"/>
    </source>
</evidence>
<proteinExistence type="predicted"/>
<dbReference type="Proteomes" id="UP000784294">
    <property type="component" value="Unassembled WGS sequence"/>
</dbReference>